<accession>A0A821BC89</accession>
<keyword evidence="3 6" id="KW-1133">Transmembrane helix</keyword>
<gene>
    <name evidence="8" type="ORF">QYT958_LOCUS10559</name>
</gene>
<feature type="compositionally biased region" description="Polar residues" evidence="5">
    <location>
        <begin position="8"/>
        <end position="21"/>
    </location>
</feature>
<evidence type="ECO:0000256" key="6">
    <source>
        <dbReference type="SAM" id="Phobius"/>
    </source>
</evidence>
<sequence>MFGDENYKSSMSNKSNIDSEQSTSSSSSTALLRPPINELNIFLSNSFVSPSILVSSSVATKVASDRDDIVVFDYGFGFLGNISSLIVLIFDRKFRNNSTGILFLLMAVSNNSHLWTLTTEFLSTFSVNIYPNEFIECRLNCLVQNVSRAVSTYLVISVTFDRFIRFELLVRSKILVLPIE</sequence>
<keyword evidence="2 6" id="KW-0812">Transmembrane</keyword>
<name>A0A821BC89_9BILA</name>
<evidence type="ECO:0000256" key="1">
    <source>
        <dbReference type="ARBA" id="ARBA00004370"/>
    </source>
</evidence>
<evidence type="ECO:0000256" key="5">
    <source>
        <dbReference type="SAM" id="MobiDB-lite"/>
    </source>
</evidence>
<feature type="domain" description="G-protein coupled receptors family 1 profile" evidence="7">
    <location>
        <begin position="80"/>
        <end position="180"/>
    </location>
</feature>
<dbReference type="Gene3D" id="1.20.1070.10">
    <property type="entry name" value="Rhodopsin 7-helix transmembrane proteins"/>
    <property type="match status" value="1"/>
</dbReference>
<dbReference type="PROSITE" id="PS50262">
    <property type="entry name" value="G_PROTEIN_RECEP_F1_2"/>
    <property type="match status" value="1"/>
</dbReference>
<keyword evidence="4 6" id="KW-0472">Membrane</keyword>
<dbReference type="Proteomes" id="UP000663848">
    <property type="component" value="Unassembled WGS sequence"/>
</dbReference>
<proteinExistence type="predicted"/>
<dbReference type="GO" id="GO:0016020">
    <property type="term" value="C:membrane"/>
    <property type="evidence" value="ECO:0007669"/>
    <property type="project" value="UniProtKB-SubCell"/>
</dbReference>
<organism evidence="8 9">
    <name type="scientific">Rotaria socialis</name>
    <dbReference type="NCBI Taxonomy" id="392032"/>
    <lineage>
        <taxon>Eukaryota</taxon>
        <taxon>Metazoa</taxon>
        <taxon>Spiralia</taxon>
        <taxon>Gnathifera</taxon>
        <taxon>Rotifera</taxon>
        <taxon>Eurotatoria</taxon>
        <taxon>Bdelloidea</taxon>
        <taxon>Philodinida</taxon>
        <taxon>Philodinidae</taxon>
        <taxon>Rotaria</taxon>
    </lineage>
</organism>
<dbReference type="EMBL" id="CAJOBR010001183">
    <property type="protein sequence ID" value="CAF4585657.1"/>
    <property type="molecule type" value="Genomic_DNA"/>
</dbReference>
<dbReference type="InterPro" id="IPR017452">
    <property type="entry name" value="GPCR_Rhodpsn_7TM"/>
</dbReference>
<comment type="subcellular location">
    <subcellularLocation>
        <location evidence="1">Membrane</location>
    </subcellularLocation>
</comment>
<feature type="transmembrane region" description="Helical" evidence="6">
    <location>
        <begin position="69"/>
        <end position="90"/>
    </location>
</feature>
<dbReference type="AlphaFoldDB" id="A0A821BC89"/>
<comment type="caution">
    <text evidence="8">The sequence shown here is derived from an EMBL/GenBank/DDBJ whole genome shotgun (WGS) entry which is preliminary data.</text>
</comment>
<evidence type="ECO:0000256" key="3">
    <source>
        <dbReference type="ARBA" id="ARBA00022989"/>
    </source>
</evidence>
<feature type="region of interest" description="Disordered" evidence="5">
    <location>
        <begin position="1"/>
        <end position="30"/>
    </location>
</feature>
<evidence type="ECO:0000313" key="9">
    <source>
        <dbReference type="Proteomes" id="UP000663848"/>
    </source>
</evidence>
<evidence type="ECO:0000313" key="8">
    <source>
        <dbReference type="EMBL" id="CAF4585657.1"/>
    </source>
</evidence>
<reference evidence="8" key="1">
    <citation type="submission" date="2021-02" db="EMBL/GenBank/DDBJ databases">
        <authorList>
            <person name="Nowell W R."/>
        </authorList>
    </citation>
    <scope>NUCLEOTIDE SEQUENCE</scope>
</reference>
<dbReference type="SUPFAM" id="SSF81321">
    <property type="entry name" value="Family A G protein-coupled receptor-like"/>
    <property type="match status" value="1"/>
</dbReference>
<evidence type="ECO:0000256" key="4">
    <source>
        <dbReference type="ARBA" id="ARBA00023136"/>
    </source>
</evidence>
<evidence type="ECO:0000259" key="7">
    <source>
        <dbReference type="PROSITE" id="PS50262"/>
    </source>
</evidence>
<evidence type="ECO:0000256" key="2">
    <source>
        <dbReference type="ARBA" id="ARBA00022692"/>
    </source>
</evidence>
<protein>
    <recommendedName>
        <fullName evidence="7">G-protein coupled receptors family 1 profile domain-containing protein</fullName>
    </recommendedName>
</protein>